<evidence type="ECO:0000313" key="2">
    <source>
        <dbReference type="EMBL" id="GGC93299.1"/>
    </source>
</evidence>
<reference evidence="3" key="1">
    <citation type="journal article" date="2019" name="Int. J. Syst. Evol. Microbiol.">
        <title>The Global Catalogue of Microorganisms (GCM) 10K type strain sequencing project: providing services to taxonomists for standard genome sequencing and annotation.</title>
        <authorList>
            <consortium name="The Broad Institute Genomics Platform"/>
            <consortium name="The Broad Institute Genome Sequencing Center for Infectious Disease"/>
            <person name="Wu L."/>
            <person name="Ma J."/>
        </authorList>
    </citation>
    <scope>NUCLEOTIDE SEQUENCE [LARGE SCALE GENOMIC DNA]</scope>
    <source>
        <strain evidence="3">CGMCC 1.12482</strain>
    </source>
</reference>
<dbReference type="EMBL" id="BMFF01000002">
    <property type="protein sequence ID" value="GGC93299.1"/>
    <property type="molecule type" value="Genomic_DNA"/>
</dbReference>
<dbReference type="RefSeq" id="WP_150276320.1">
    <property type="nucleotide sequence ID" value="NZ_BMFF01000002.1"/>
</dbReference>
<evidence type="ECO:0000256" key="1">
    <source>
        <dbReference type="SAM" id="Phobius"/>
    </source>
</evidence>
<dbReference type="Proteomes" id="UP000638188">
    <property type="component" value="Unassembled WGS sequence"/>
</dbReference>
<keyword evidence="1" id="KW-1133">Transmembrane helix</keyword>
<keyword evidence="3" id="KW-1185">Reference proteome</keyword>
<evidence type="ECO:0008006" key="4">
    <source>
        <dbReference type="Google" id="ProtNLM"/>
    </source>
</evidence>
<name>A0ABQ1PAZ8_9GAMM</name>
<keyword evidence="1" id="KW-0472">Membrane</keyword>
<keyword evidence="1" id="KW-0812">Transmembrane</keyword>
<proteinExistence type="predicted"/>
<organism evidence="2 3">
    <name type="scientific">Halopseudomonas salina</name>
    <dbReference type="NCBI Taxonomy" id="1323744"/>
    <lineage>
        <taxon>Bacteria</taxon>
        <taxon>Pseudomonadati</taxon>
        <taxon>Pseudomonadota</taxon>
        <taxon>Gammaproteobacteria</taxon>
        <taxon>Pseudomonadales</taxon>
        <taxon>Pseudomonadaceae</taxon>
        <taxon>Halopseudomonas</taxon>
    </lineage>
</organism>
<sequence length="200" mass="21904">MHDREQTSAIRSKPRGQLKLLAIVAIVLGPILLAGLMAKLGVGIPDSQTNRSDLIEPAISVDDWQLDIEPVGYGAPWRLLVTSTGDCEATCMELVHEARQINVALGREAGRVEHVIALSTPATGALLERLEREYPRLQQANLVPDAYDSSLTAHPVEWREGAQLWLIDPLGRVVLHQAPDEPGKQLLDDLKHLLKVSKVG</sequence>
<comment type="caution">
    <text evidence="2">The sequence shown here is derived from an EMBL/GenBank/DDBJ whole genome shotgun (WGS) entry which is preliminary data.</text>
</comment>
<evidence type="ECO:0000313" key="3">
    <source>
        <dbReference type="Proteomes" id="UP000638188"/>
    </source>
</evidence>
<accession>A0ABQ1PAZ8</accession>
<gene>
    <name evidence="2" type="ORF">GCM10007418_11000</name>
</gene>
<feature type="transmembrane region" description="Helical" evidence="1">
    <location>
        <begin position="20"/>
        <end position="42"/>
    </location>
</feature>
<protein>
    <recommendedName>
        <fullName evidence="4">Cytochrome oxidase Cu insertion factor, SCO1/SenC/PrrC family</fullName>
    </recommendedName>
</protein>